<dbReference type="PRINTS" id="PR00125">
    <property type="entry name" value="ATPASEDELTA"/>
</dbReference>
<keyword evidence="2 8" id="KW-0813">Transport</keyword>
<accession>A0A150L3Z2</accession>
<keyword evidence="4 8" id="KW-0406">Ion transport</keyword>
<dbReference type="RefSeq" id="WP_066231159.1">
    <property type="nucleotide sequence ID" value="NZ_CP066701.1"/>
</dbReference>
<dbReference type="PATRIC" id="fig|46224.3.peg.2923"/>
<dbReference type="OrthoDB" id="9802471at2"/>
<evidence type="ECO:0000256" key="3">
    <source>
        <dbReference type="ARBA" id="ARBA00022781"/>
    </source>
</evidence>
<dbReference type="AlphaFoldDB" id="A0A150L3Z2"/>
<dbReference type="Gene3D" id="1.10.520.20">
    <property type="entry name" value="N-terminal domain of the delta subunit of the F1F0-ATP synthase"/>
    <property type="match status" value="1"/>
</dbReference>
<evidence type="ECO:0000256" key="1">
    <source>
        <dbReference type="ARBA" id="ARBA00004370"/>
    </source>
</evidence>
<comment type="function">
    <text evidence="8">F(1)F(0) ATP synthase produces ATP from ADP in the presence of a proton or sodium gradient. F-type ATPases consist of two structural domains, F(1) containing the extramembraneous catalytic core and F(0) containing the membrane proton channel, linked together by a central stalk and a peripheral stalk. During catalysis, ATP synthesis in the catalytic domain of F(1) is coupled via a rotary mechanism of the central stalk subunits to proton translocation.</text>
</comment>
<name>A0A150L3Z2_9BACI</name>
<dbReference type="GO" id="GO:0005886">
    <property type="term" value="C:plasma membrane"/>
    <property type="evidence" value="ECO:0007669"/>
    <property type="project" value="UniProtKB-SubCell"/>
</dbReference>
<keyword evidence="9" id="KW-0378">Hydrolase</keyword>
<keyword evidence="8" id="KW-1003">Cell membrane</keyword>
<dbReference type="SUPFAM" id="SSF47928">
    <property type="entry name" value="N-terminal domain of the delta subunit of the F1F0-ATP synthase"/>
    <property type="match status" value="1"/>
</dbReference>
<comment type="function">
    <text evidence="8">This protein is part of the stalk that links CF(0) to CF(1). It either transmits conformational changes from CF(0) to CF(1) or is implicated in proton conduction.</text>
</comment>
<keyword evidence="3 8" id="KW-0375">Hydrogen ion transport</keyword>
<comment type="similarity">
    <text evidence="8">Belongs to the ATPase delta chain family.</text>
</comment>
<protein>
    <recommendedName>
        <fullName evidence="8">ATP synthase subunit delta</fullName>
    </recommendedName>
    <alternativeName>
        <fullName evidence="8">ATP synthase F(1) sector subunit delta</fullName>
    </alternativeName>
    <alternativeName>
        <fullName evidence="8">F-type ATPase subunit delta</fullName>
        <shortName evidence="8">F-ATPase subunit delta</shortName>
    </alternativeName>
</protein>
<dbReference type="InterPro" id="IPR020781">
    <property type="entry name" value="ATPase_OSCP/d_CS"/>
</dbReference>
<evidence type="ECO:0000256" key="5">
    <source>
        <dbReference type="ARBA" id="ARBA00023136"/>
    </source>
</evidence>
<dbReference type="NCBIfam" id="NF004403">
    <property type="entry name" value="PRK05758.2-4"/>
    <property type="match status" value="1"/>
</dbReference>
<evidence type="ECO:0000313" key="9">
    <source>
        <dbReference type="EMBL" id="KYD07030.1"/>
    </source>
</evidence>
<dbReference type="EMBL" id="LQYN01000046">
    <property type="protein sequence ID" value="KYD07030.1"/>
    <property type="molecule type" value="Genomic_DNA"/>
</dbReference>
<keyword evidence="5 8" id="KW-0472">Membrane</keyword>
<evidence type="ECO:0000256" key="4">
    <source>
        <dbReference type="ARBA" id="ARBA00023065"/>
    </source>
</evidence>
<evidence type="ECO:0000256" key="2">
    <source>
        <dbReference type="ARBA" id="ARBA00022448"/>
    </source>
</evidence>
<comment type="subcellular location">
    <subcellularLocation>
        <location evidence="8">Cell membrane</location>
        <topology evidence="8">Peripheral membrane protein</topology>
    </subcellularLocation>
    <subcellularLocation>
        <location evidence="1">Membrane</location>
    </subcellularLocation>
</comment>
<dbReference type="EMBL" id="CP066701">
    <property type="protein sequence ID" value="QQX26434.1"/>
    <property type="molecule type" value="Genomic_DNA"/>
</dbReference>
<gene>
    <name evidence="8" type="primary">atpH</name>
    <name evidence="9" type="ORF">B4102_1975</name>
    <name evidence="10" type="ORF">JGZ69_06165</name>
</gene>
<sequence>MSNNAVAKRYATALFELAKEQNLLEQVQDELRAIKKAIKDNPELINLLTSPKFSSEKKIDMIKEIFHSASNVVVNTLMLLTERHRVNEITSVADEYIELANLNNGIAEAIVYSTRPLNASESEAISSVFAKKVGRVSLNIENVIDTDLLGGVKVRIGNKIFDGSLRGKLDRLERSLIS</sequence>
<dbReference type="GO" id="GO:0045259">
    <property type="term" value="C:proton-transporting ATP synthase complex"/>
    <property type="evidence" value="ECO:0007669"/>
    <property type="project" value="UniProtKB-KW"/>
</dbReference>
<dbReference type="GO" id="GO:0016787">
    <property type="term" value="F:hydrolase activity"/>
    <property type="evidence" value="ECO:0007669"/>
    <property type="project" value="UniProtKB-KW"/>
</dbReference>
<dbReference type="InterPro" id="IPR026015">
    <property type="entry name" value="ATP_synth_OSCP/delta_N_sf"/>
</dbReference>
<dbReference type="NCBIfam" id="TIGR01145">
    <property type="entry name" value="ATP_synt_delta"/>
    <property type="match status" value="1"/>
</dbReference>
<keyword evidence="11" id="KW-1185">Reference proteome</keyword>
<evidence type="ECO:0000256" key="7">
    <source>
        <dbReference type="ARBA" id="ARBA00023310"/>
    </source>
</evidence>
<dbReference type="InterPro" id="IPR000711">
    <property type="entry name" value="ATPase_OSCP/dsu"/>
</dbReference>
<reference evidence="10 12" key="2">
    <citation type="submission" date="2020-12" db="EMBL/GenBank/DDBJ databases">
        <title>Taxonomic evaluation of the Bacillus sporothermodurans group of bacteria based on whole genome sequences.</title>
        <authorList>
            <person name="Fiedler G."/>
            <person name="Herbstmann A.-D."/>
            <person name="Doll E."/>
            <person name="Wenning M."/>
            <person name="Brinks E."/>
            <person name="Kabisch J."/>
            <person name="Breitenwieser F."/>
            <person name="Lappann M."/>
            <person name="Boehnlein C."/>
            <person name="Franz C."/>
        </authorList>
    </citation>
    <scope>NUCLEOTIDE SEQUENCE [LARGE SCALE GENOMIC DNA]</scope>
    <source>
        <strain evidence="10 12">DSM 10599</strain>
    </source>
</reference>
<dbReference type="Pfam" id="PF00213">
    <property type="entry name" value="OSCP"/>
    <property type="match status" value="1"/>
</dbReference>
<dbReference type="PANTHER" id="PTHR11910">
    <property type="entry name" value="ATP SYNTHASE DELTA CHAIN"/>
    <property type="match status" value="1"/>
</dbReference>
<proteinExistence type="inferred from homology"/>
<evidence type="ECO:0000313" key="12">
    <source>
        <dbReference type="Proteomes" id="UP000595512"/>
    </source>
</evidence>
<dbReference type="GeneID" id="62499119"/>
<keyword evidence="6 8" id="KW-0139">CF(1)</keyword>
<organism evidence="9 11">
    <name type="scientific">Heyndrickxia sporothermodurans</name>
    <dbReference type="NCBI Taxonomy" id="46224"/>
    <lineage>
        <taxon>Bacteria</taxon>
        <taxon>Bacillati</taxon>
        <taxon>Bacillota</taxon>
        <taxon>Bacilli</taxon>
        <taxon>Bacillales</taxon>
        <taxon>Bacillaceae</taxon>
        <taxon>Heyndrickxia</taxon>
    </lineage>
</organism>
<evidence type="ECO:0000256" key="8">
    <source>
        <dbReference type="HAMAP-Rule" id="MF_01416"/>
    </source>
</evidence>
<dbReference type="HAMAP" id="MF_01416">
    <property type="entry name" value="ATP_synth_delta_bact"/>
    <property type="match status" value="1"/>
</dbReference>
<dbReference type="KEGG" id="hspo:JGZ69_06165"/>
<dbReference type="GO" id="GO:0046933">
    <property type="term" value="F:proton-transporting ATP synthase activity, rotational mechanism"/>
    <property type="evidence" value="ECO:0007669"/>
    <property type="project" value="UniProtKB-UniRule"/>
</dbReference>
<reference evidence="9 11" key="1">
    <citation type="submission" date="2016-01" db="EMBL/GenBank/DDBJ databases">
        <title>Genome Sequences of Twelve Sporeforming Bacillus Species Isolated from Foods.</title>
        <authorList>
            <person name="Berendsen E.M."/>
            <person name="Wells-Bennik M.H."/>
            <person name="Krawcyk A.O."/>
            <person name="De Jong A."/>
            <person name="Holsappel S."/>
            <person name="Eijlander R.T."/>
            <person name="Kuipers O.P."/>
        </authorList>
    </citation>
    <scope>NUCLEOTIDE SEQUENCE [LARGE SCALE GENOMIC DNA]</scope>
    <source>
        <strain evidence="9 11">B4102</strain>
    </source>
</reference>
<keyword evidence="7 8" id="KW-0066">ATP synthesis</keyword>
<evidence type="ECO:0000256" key="6">
    <source>
        <dbReference type="ARBA" id="ARBA00023196"/>
    </source>
</evidence>
<evidence type="ECO:0000313" key="10">
    <source>
        <dbReference type="EMBL" id="QQX26434.1"/>
    </source>
</evidence>
<dbReference type="Proteomes" id="UP000075666">
    <property type="component" value="Unassembled WGS sequence"/>
</dbReference>
<evidence type="ECO:0000313" key="11">
    <source>
        <dbReference type="Proteomes" id="UP000075666"/>
    </source>
</evidence>
<dbReference type="STRING" id="46224.B4102_1975"/>
<dbReference type="PROSITE" id="PS00389">
    <property type="entry name" value="ATPASE_DELTA"/>
    <property type="match status" value="1"/>
</dbReference>
<dbReference type="Proteomes" id="UP000595512">
    <property type="component" value="Chromosome"/>
</dbReference>